<evidence type="ECO:0000313" key="2">
    <source>
        <dbReference type="EMBL" id="KAK7028702.1"/>
    </source>
</evidence>
<protein>
    <submittedName>
        <fullName evidence="2">Uncharacterized protein</fullName>
    </submittedName>
</protein>
<comment type="caution">
    <text evidence="2">The sequence shown here is derived from an EMBL/GenBank/DDBJ whole genome shotgun (WGS) entry which is preliminary data.</text>
</comment>
<evidence type="ECO:0000313" key="3">
    <source>
        <dbReference type="Proteomes" id="UP001362999"/>
    </source>
</evidence>
<evidence type="ECO:0000256" key="1">
    <source>
        <dbReference type="SAM" id="MobiDB-lite"/>
    </source>
</evidence>
<dbReference type="AlphaFoldDB" id="A0AAW0BRF2"/>
<dbReference type="EMBL" id="JAWWNJ010000028">
    <property type="protein sequence ID" value="KAK7028702.1"/>
    <property type="molecule type" value="Genomic_DNA"/>
</dbReference>
<gene>
    <name evidence="2" type="ORF">R3P38DRAFT_3190320</name>
</gene>
<proteinExistence type="predicted"/>
<dbReference type="Proteomes" id="UP001362999">
    <property type="component" value="Unassembled WGS sequence"/>
</dbReference>
<keyword evidence="3" id="KW-1185">Reference proteome</keyword>
<feature type="compositionally biased region" description="Basic and acidic residues" evidence="1">
    <location>
        <begin position="65"/>
        <end position="76"/>
    </location>
</feature>
<name>A0AAW0BRF2_9AGAR</name>
<organism evidence="2 3">
    <name type="scientific">Favolaschia claudopus</name>
    <dbReference type="NCBI Taxonomy" id="2862362"/>
    <lineage>
        <taxon>Eukaryota</taxon>
        <taxon>Fungi</taxon>
        <taxon>Dikarya</taxon>
        <taxon>Basidiomycota</taxon>
        <taxon>Agaricomycotina</taxon>
        <taxon>Agaricomycetes</taxon>
        <taxon>Agaricomycetidae</taxon>
        <taxon>Agaricales</taxon>
        <taxon>Marasmiineae</taxon>
        <taxon>Mycenaceae</taxon>
        <taxon>Favolaschia</taxon>
    </lineage>
</organism>
<sequence length="245" mass="27523">MKGVNAFCLHHRYPGVSVGSSAFGPGDSERHLSVTKSRHLSQREPLYQCQRQHRFLLAIDVRRPDSDGTQARERSGKSSSSLGPGRLVQAAERYAYERENTSNGVGRFDLSRDRKIRWVGQALFDELVVISSVVNVADLRRITDDAIQSLKTYRGTTTTTRVHSYRPPHLRSATPRWHCLAPRTISDADTYPRTSIRRHPRLDVSARCTGHASFVVDKSSVVSESWNGGAGKDRCDVMLHPRVML</sequence>
<reference evidence="2 3" key="1">
    <citation type="journal article" date="2024" name="J Genomics">
        <title>Draft genome sequencing and assembly of Favolaschia claudopus CIRM-BRFM 2984 isolated from oak limbs.</title>
        <authorList>
            <person name="Navarro D."/>
            <person name="Drula E."/>
            <person name="Chaduli D."/>
            <person name="Cazenave R."/>
            <person name="Ahrendt S."/>
            <person name="Wang J."/>
            <person name="Lipzen A."/>
            <person name="Daum C."/>
            <person name="Barry K."/>
            <person name="Grigoriev I.V."/>
            <person name="Favel A."/>
            <person name="Rosso M.N."/>
            <person name="Martin F."/>
        </authorList>
    </citation>
    <scope>NUCLEOTIDE SEQUENCE [LARGE SCALE GENOMIC DNA]</scope>
    <source>
        <strain evidence="2 3">CIRM-BRFM 2984</strain>
    </source>
</reference>
<feature type="region of interest" description="Disordered" evidence="1">
    <location>
        <begin position="65"/>
        <end position="84"/>
    </location>
</feature>
<accession>A0AAW0BRF2</accession>
<feature type="region of interest" description="Disordered" evidence="1">
    <location>
        <begin position="19"/>
        <end position="39"/>
    </location>
</feature>